<proteinExistence type="predicted"/>
<sequence>MERPAYMKNVPPMVIFFDSDVNVSTMIPLLSRFTATVMLAPTPLSRSGNISDVYTHVIGRSPIEKKAVLDKMVVTHSPIAHVSFRWDECPMAVRPRRERIMPTALQRRRGSPAGLVEEEDRGAVEEGDVEPGGLPEEVDADGGDEYVADGEGGAEEEFLPGACGRGGSCGFGGGGGDGGGFDDVGEAELCLAFGVKGLVEDLLGLGEVDAGMRQTEGTPPAPSISLQPKLRGSMENT</sequence>
<evidence type="ECO:0000313" key="2">
    <source>
        <dbReference type="EMBL" id="GMN37432.1"/>
    </source>
</evidence>
<feature type="region of interest" description="Disordered" evidence="1">
    <location>
        <begin position="105"/>
        <end position="141"/>
    </location>
</feature>
<gene>
    <name evidence="2" type="ORF">TIFTF001_006803</name>
</gene>
<dbReference type="EMBL" id="BTGU01000007">
    <property type="protein sequence ID" value="GMN37432.1"/>
    <property type="molecule type" value="Genomic_DNA"/>
</dbReference>
<name>A0AA87ZNX8_FICCA</name>
<accession>A0AA87ZNX8</accession>
<reference evidence="2" key="1">
    <citation type="submission" date="2023-07" db="EMBL/GenBank/DDBJ databases">
        <title>draft genome sequence of fig (Ficus carica).</title>
        <authorList>
            <person name="Takahashi T."/>
            <person name="Nishimura K."/>
        </authorList>
    </citation>
    <scope>NUCLEOTIDE SEQUENCE</scope>
</reference>
<keyword evidence="3" id="KW-1185">Reference proteome</keyword>
<feature type="compositionally biased region" description="Acidic residues" evidence="1">
    <location>
        <begin position="116"/>
        <end position="129"/>
    </location>
</feature>
<protein>
    <submittedName>
        <fullName evidence="2">Uncharacterized protein</fullName>
    </submittedName>
</protein>
<organism evidence="2 3">
    <name type="scientific">Ficus carica</name>
    <name type="common">Common fig</name>
    <dbReference type="NCBI Taxonomy" id="3494"/>
    <lineage>
        <taxon>Eukaryota</taxon>
        <taxon>Viridiplantae</taxon>
        <taxon>Streptophyta</taxon>
        <taxon>Embryophyta</taxon>
        <taxon>Tracheophyta</taxon>
        <taxon>Spermatophyta</taxon>
        <taxon>Magnoliopsida</taxon>
        <taxon>eudicotyledons</taxon>
        <taxon>Gunneridae</taxon>
        <taxon>Pentapetalae</taxon>
        <taxon>rosids</taxon>
        <taxon>fabids</taxon>
        <taxon>Rosales</taxon>
        <taxon>Moraceae</taxon>
        <taxon>Ficeae</taxon>
        <taxon>Ficus</taxon>
    </lineage>
</organism>
<evidence type="ECO:0000256" key="1">
    <source>
        <dbReference type="SAM" id="MobiDB-lite"/>
    </source>
</evidence>
<comment type="caution">
    <text evidence="2">The sequence shown here is derived from an EMBL/GenBank/DDBJ whole genome shotgun (WGS) entry which is preliminary data.</text>
</comment>
<dbReference type="Proteomes" id="UP001187192">
    <property type="component" value="Unassembled WGS sequence"/>
</dbReference>
<dbReference type="AlphaFoldDB" id="A0AA87ZNX8"/>
<feature type="region of interest" description="Disordered" evidence="1">
    <location>
        <begin position="210"/>
        <end position="237"/>
    </location>
</feature>
<evidence type="ECO:0000313" key="3">
    <source>
        <dbReference type="Proteomes" id="UP001187192"/>
    </source>
</evidence>